<dbReference type="AlphaFoldDB" id="A0A1W7CYY9"/>
<dbReference type="PANTHER" id="PTHR12121">
    <property type="entry name" value="CARBON CATABOLITE REPRESSOR PROTEIN 4"/>
    <property type="match status" value="1"/>
</dbReference>
<evidence type="ECO:0000256" key="1">
    <source>
        <dbReference type="SAM" id="MobiDB-lite"/>
    </source>
</evidence>
<keyword evidence="3" id="KW-0378">Hydrolase</keyword>
<dbReference type="GO" id="GO:0000175">
    <property type="term" value="F:3'-5'-RNA exonuclease activity"/>
    <property type="evidence" value="ECO:0007669"/>
    <property type="project" value="TreeGrafter"/>
</dbReference>
<dbReference type="PANTHER" id="PTHR12121:SF36">
    <property type="entry name" value="ENDONUCLEASE_EXONUCLEASE_PHOSPHATASE DOMAIN-CONTAINING PROTEIN"/>
    <property type="match status" value="1"/>
</dbReference>
<dbReference type="OrthoDB" id="9793162at2"/>
<evidence type="ECO:0000313" key="3">
    <source>
        <dbReference type="EMBL" id="ARQ70018.1"/>
    </source>
</evidence>
<accession>A0A1W7CYY9</accession>
<keyword evidence="3" id="KW-0255">Endonuclease</keyword>
<dbReference type="EMBL" id="CP021121">
    <property type="protein sequence ID" value="ARQ70018.1"/>
    <property type="molecule type" value="Genomic_DNA"/>
</dbReference>
<dbReference type="InterPro" id="IPR005135">
    <property type="entry name" value="Endo/exonuclease/phosphatase"/>
</dbReference>
<dbReference type="Gene3D" id="3.60.10.10">
    <property type="entry name" value="Endonuclease/exonuclease/phosphatase"/>
    <property type="match status" value="1"/>
</dbReference>
<feature type="compositionally biased region" description="Basic and acidic residues" evidence="1">
    <location>
        <begin position="35"/>
        <end position="45"/>
    </location>
</feature>
<feature type="region of interest" description="Disordered" evidence="1">
    <location>
        <begin position="23"/>
        <end position="45"/>
    </location>
</feature>
<feature type="domain" description="Endonuclease/exonuclease/phosphatase" evidence="2">
    <location>
        <begin position="55"/>
        <end position="301"/>
    </location>
</feature>
<keyword evidence="3" id="KW-0540">Nuclease</keyword>
<dbReference type="CDD" id="cd09083">
    <property type="entry name" value="EEP-1"/>
    <property type="match status" value="1"/>
</dbReference>
<evidence type="ECO:0000259" key="2">
    <source>
        <dbReference type="Pfam" id="PF03372"/>
    </source>
</evidence>
<organism evidence="3 4">
    <name type="scientific">Streptomyces marincola</name>
    <dbReference type="NCBI Taxonomy" id="2878388"/>
    <lineage>
        <taxon>Bacteria</taxon>
        <taxon>Bacillati</taxon>
        <taxon>Actinomycetota</taxon>
        <taxon>Actinomycetes</taxon>
        <taxon>Kitasatosporales</taxon>
        <taxon>Streptomycetaceae</taxon>
        <taxon>Streptomyces</taxon>
    </lineage>
</organism>
<dbReference type="GO" id="GO:0004519">
    <property type="term" value="F:endonuclease activity"/>
    <property type="evidence" value="ECO:0007669"/>
    <property type="project" value="UniProtKB-KW"/>
</dbReference>
<dbReference type="InterPro" id="IPR036691">
    <property type="entry name" value="Endo/exonu/phosph_ase_sf"/>
</dbReference>
<protein>
    <submittedName>
        <fullName evidence="3">Endonuclease</fullName>
    </submittedName>
</protein>
<reference evidence="3 4" key="1">
    <citation type="submission" date="2017-05" db="EMBL/GenBank/DDBJ databases">
        <title>Complete genome sequence of Streptomyces sp. SCSIO 03032 revealed the diverse biosynthetic pathways for its bioactive secondary metabolites.</title>
        <authorList>
            <person name="Ma L."/>
            <person name="Zhu Y."/>
            <person name="Zhang W."/>
            <person name="Zhang G."/>
            <person name="Tian X."/>
            <person name="Zhang S."/>
            <person name="Zhang C."/>
        </authorList>
    </citation>
    <scope>NUCLEOTIDE SEQUENCE [LARGE SCALE GENOMIC DNA]</scope>
    <source>
        <strain evidence="3 4">SCSIO 03032</strain>
    </source>
</reference>
<dbReference type="Pfam" id="PF03372">
    <property type="entry name" value="Exo_endo_phos"/>
    <property type="match status" value="1"/>
</dbReference>
<gene>
    <name evidence="3" type="ORF">CAG99_15205</name>
</gene>
<dbReference type="SUPFAM" id="SSF56219">
    <property type="entry name" value="DNase I-like"/>
    <property type="match status" value="1"/>
</dbReference>
<sequence length="312" mass="34755">MFGAAGAVGAAGMTGLLGANAAAADERPHAGSRPEPARGERPVIGEARGDRLHIMAFNIRMDANAAPGTPDSWTDRRPVLARFLRLERPTAFGVQEALYHQVKQVADDLPDHYDWIGLGREGGARGEFMAIYYDTRRLEPLDFDHFWLSDTPNVIGSTSWGNRVVRMTTWARFRDRRTGAEFVHVNTHFDHQSENSRQRSAALVRDRIAEFGPNLPVVLTGDFNAAAETSESYRILVEEGGLADTWLTGEQQTPAWGTFPNYREPVDGGARIDWVLANRHVDVLESAINTYRHRGRYPSDHTPVQALVRLRG</sequence>
<evidence type="ECO:0000313" key="4">
    <source>
        <dbReference type="Proteomes" id="UP000194218"/>
    </source>
</evidence>
<dbReference type="InterPro" id="IPR050410">
    <property type="entry name" value="CCR4/nocturin_mRNA_transcr"/>
</dbReference>
<name>A0A1W7CYY9_9ACTN</name>
<dbReference type="KEGG" id="smao:CAG99_15205"/>
<dbReference type="Proteomes" id="UP000194218">
    <property type="component" value="Chromosome"/>
</dbReference>
<keyword evidence="4" id="KW-1185">Reference proteome</keyword>
<proteinExistence type="predicted"/>